<feature type="transmembrane region" description="Helical" evidence="7">
    <location>
        <begin position="58"/>
        <end position="78"/>
    </location>
</feature>
<keyword evidence="4 7" id="KW-0812">Transmembrane</keyword>
<evidence type="ECO:0000256" key="6">
    <source>
        <dbReference type="ARBA" id="ARBA00023136"/>
    </source>
</evidence>
<feature type="transmembrane region" description="Helical" evidence="7">
    <location>
        <begin position="210"/>
        <end position="229"/>
    </location>
</feature>
<feature type="transmembrane region" description="Helical" evidence="7">
    <location>
        <begin position="307"/>
        <end position="330"/>
    </location>
</feature>
<gene>
    <name evidence="9" type="ORF">GCM10009765_25420</name>
</gene>
<dbReference type="PANTHER" id="PTHR42718:SF46">
    <property type="entry name" value="BLR6921 PROTEIN"/>
    <property type="match status" value="1"/>
</dbReference>
<feature type="transmembrane region" description="Helical" evidence="7">
    <location>
        <begin position="115"/>
        <end position="137"/>
    </location>
</feature>
<dbReference type="PROSITE" id="PS50850">
    <property type="entry name" value="MFS"/>
    <property type="match status" value="1"/>
</dbReference>
<keyword evidence="3" id="KW-1003">Cell membrane</keyword>
<keyword evidence="10" id="KW-1185">Reference proteome</keyword>
<reference evidence="9 10" key="1">
    <citation type="journal article" date="2019" name="Int. J. Syst. Evol. Microbiol.">
        <title>The Global Catalogue of Microorganisms (GCM) 10K type strain sequencing project: providing services to taxonomists for standard genome sequencing and annotation.</title>
        <authorList>
            <consortium name="The Broad Institute Genomics Platform"/>
            <consortium name="The Broad Institute Genome Sequencing Center for Infectious Disease"/>
            <person name="Wu L."/>
            <person name="Ma J."/>
        </authorList>
    </citation>
    <scope>NUCLEOTIDE SEQUENCE [LARGE SCALE GENOMIC DNA]</scope>
    <source>
        <strain evidence="9 10">JCM 14718</strain>
    </source>
</reference>
<comment type="subcellular location">
    <subcellularLocation>
        <location evidence="1">Cell membrane</location>
        <topology evidence="1">Multi-pass membrane protein</topology>
    </subcellularLocation>
</comment>
<keyword evidence="2" id="KW-0813">Transport</keyword>
<evidence type="ECO:0000259" key="8">
    <source>
        <dbReference type="PROSITE" id="PS50850"/>
    </source>
</evidence>
<evidence type="ECO:0000256" key="7">
    <source>
        <dbReference type="SAM" id="Phobius"/>
    </source>
</evidence>
<dbReference type="EMBL" id="BAAANY010000009">
    <property type="protein sequence ID" value="GAA1675044.1"/>
    <property type="molecule type" value="Genomic_DNA"/>
</dbReference>
<evidence type="ECO:0000313" key="9">
    <source>
        <dbReference type="EMBL" id="GAA1675044.1"/>
    </source>
</evidence>
<feature type="transmembrane region" description="Helical" evidence="7">
    <location>
        <begin position="368"/>
        <end position="393"/>
    </location>
</feature>
<dbReference type="Gene3D" id="1.20.1720.10">
    <property type="entry name" value="Multidrug resistance protein D"/>
    <property type="match status" value="1"/>
</dbReference>
<dbReference type="Proteomes" id="UP001500618">
    <property type="component" value="Unassembled WGS sequence"/>
</dbReference>
<organism evidence="9 10">
    <name type="scientific">Fodinicola feengrottensis</name>
    <dbReference type="NCBI Taxonomy" id="435914"/>
    <lineage>
        <taxon>Bacteria</taxon>
        <taxon>Bacillati</taxon>
        <taxon>Actinomycetota</taxon>
        <taxon>Actinomycetes</taxon>
        <taxon>Mycobacteriales</taxon>
        <taxon>Fodinicola</taxon>
    </lineage>
</organism>
<dbReference type="InterPro" id="IPR011701">
    <property type="entry name" value="MFS"/>
</dbReference>
<dbReference type="Pfam" id="PF07690">
    <property type="entry name" value="MFS_1"/>
    <property type="match status" value="1"/>
</dbReference>
<feature type="transmembrane region" description="Helical" evidence="7">
    <location>
        <begin position="342"/>
        <end position="362"/>
    </location>
</feature>
<dbReference type="InterPro" id="IPR036259">
    <property type="entry name" value="MFS_trans_sf"/>
</dbReference>
<accession>A0ABN2GQC7</accession>
<keyword evidence="5 7" id="KW-1133">Transmembrane helix</keyword>
<feature type="transmembrane region" description="Helical" evidence="7">
    <location>
        <begin position="447"/>
        <end position="469"/>
    </location>
</feature>
<feature type="transmembrane region" description="Helical" evidence="7">
    <location>
        <begin position="235"/>
        <end position="257"/>
    </location>
</feature>
<sequence length="481" mass="48708">MTKSIATDGSVNTSAGRVAHPGLALAVIVCCQLMMVLDGTIVNIALPKIQAAMTLSTGNLSWVVNAYTLTFGGLLLLGGRAGDILGRRRVLVAGVLLFTVAAAIGGMAPTAGWLIAARAVMGVGAAIAAPTALGLIATTFAEGPARVRALTVFAVVSASSMALGLIVGGALVTLSWRWVMWINVPIGLAVAILAPLVLPESPRSSGRFDAVGALLSAIGPVLLVYGFIAASSQGWLAPVTLGSFSAAIVLLGAFLLVESRAEQPIMPLSLFANRDRAGAYAIRLLLTAAMSGYMFFVPLFMQDVLGVGPLATGLGFLPSTIILVTATRLTGRVMARTGRKPMLVAGAVITAAGMLWLCTISRESSYVSAILAPMVLTGLGAGLLFVALTFVVLAEVPAEQSGAASGALQSMQQFGGSLGVAVQVTVFAAAGQGLAGLDKLDGLVTGIRGAFVAGTVFSIVLLVIAVTVVRGQPAGAAGSRN</sequence>
<protein>
    <submittedName>
        <fullName evidence="9">MFS transporter</fullName>
    </submittedName>
</protein>
<evidence type="ECO:0000313" key="10">
    <source>
        <dbReference type="Proteomes" id="UP001500618"/>
    </source>
</evidence>
<feature type="transmembrane region" description="Helical" evidence="7">
    <location>
        <begin position="278"/>
        <end position="301"/>
    </location>
</feature>
<feature type="transmembrane region" description="Helical" evidence="7">
    <location>
        <begin position="149"/>
        <end position="172"/>
    </location>
</feature>
<dbReference type="SUPFAM" id="SSF103473">
    <property type="entry name" value="MFS general substrate transporter"/>
    <property type="match status" value="1"/>
</dbReference>
<feature type="domain" description="Major facilitator superfamily (MFS) profile" evidence="8">
    <location>
        <begin position="24"/>
        <end position="473"/>
    </location>
</feature>
<dbReference type="InterPro" id="IPR020846">
    <property type="entry name" value="MFS_dom"/>
</dbReference>
<feature type="transmembrane region" description="Helical" evidence="7">
    <location>
        <begin position="23"/>
        <end position="46"/>
    </location>
</feature>
<evidence type="ECO:0000256" key="5">
    <source>
        <dbReference type="ARBA" id="ARBA00022989"/>
    </source>
</evidence>
<feature type="transmembrane region" description="Helical" evidence="7">
    <location>
        <begin position="90"/>
        <end position="109"/>
    </location>
</feature>
<dbReference type="Gene3D" id="1.20.1250.20">
    <property type="entry name" value="MFS general substrate transporter like domains"/>
    <property type="match status" value="1"/>
</dbReference>
<feature type="transmembrane region" description="Helical" evidence="7">
    <location>
        <begin position="414"/>
        <end position="435"/>
    </location>
</feature>
<dbReference type="RefSeq" id="WP_344310077.1">
    <property type="nucleotide sequence ID" value="NZ_BAAANY010000009.1"/>
</dbReference>
<keyword evidence="6 7" id="KW-0472">Membrane</keyword>
<dbReference type="CDD" id="cd17321">
    <property type="entry name" value="MFS_MMR_MDR_like"/>
    <property type="match status" value="1"/>
</dbReference>
<name>A0ABN2GQC7_9ACTN</name>
<evidence type="ECO:0000256" key="1">
    <source>
        <dbReference type="ARBA" id="ARBA00004651"/>
    </source>
</evidence>
<proteinExistence type="predicted"/>
<evidence type="ECO:0000256" key="3">
    <source>
        <dbReference type="ARBA" id="ARBA00022475"/>
    </source>
</evidence>
<feature type="transmembrane region" description="Helical" evidence="7">
    <location>
        <begin position="178"/>
        <end position="198"/>
    </location>
</feature>
<evidence type="ECO:0000256" key="4">
    <source>
        <dbReference type="ARBA" id="ARBA00022692"/>
    </source>
</evidence>
<comment type="caution">
    <text evidence="9">The sequence shown here is derived from an EMBL/GenBank/DDBJ whole genome shotgun (WGS) entry which is preliminary data.</text>
</comment>
<dbReference type="PANTHER" id="PTHR42718">
    <property type="entry name" value="MAJOR FACILITATOR SUPERFAMILY MULTIDRUG TRANSPORTER MFSC"/>
    <property type="match status" value="1"/>
</dbReference>
<evidence type="ECO:0000256" key="2">
    <source>
        <dbReference type="ARBA" id="ARBA00022448"/>
    </source>
</evidence>